<sequence length="295" mass="31547">METRDSQQSNINPFWIAEISQPLPISRRLFNSGMTVLAVALSSLALIPLFSIIWEILYRGLSGLKPEMFVKEVIENGFANAIVGTLIMVGIASAISIPCGVMGGIYLSEFGRGTKLGSAIRFIITVLTGVPSIVVGVFVYGVLVFTTKTYTGFAGGFALAVIMLPIITLTTEEALKLIPTPQRLASAALGGNKFQTTFKVVISAAIPGITTGVLLAVARAAGETAPLLFTASSSYFWSDVFSGPTASLPVIIYNLYTDSDPAKNALVWTASIILVGMVLFFSLLSRFFTNKRRTN</sequence>
<comment type="similarity">
    <text evidence="2 9">Belongs to the binding-protein-dependent transport system permease family. CysTW subfamily.</text>
</comment>
<gene>
    <name evidence="11" type="primary">pstA</name>
    <name evidence="11" type="ORF">KME60_31030</name>
</gene>
<dbReference type="GO" id="GO:0005315">
    <property type="term" value="F:phosphate transmembrane transporter activity"/>
    <property type="evidence" value="ECO:0007669"/>
    <property type="project" value="InterPro"/>
</dbReference>
<dbReference type="GO" id="GO:0035435">
    <property type="term" value="P:phosphate ion transmembrane transport"/>
    <property type="evidence" value="ECO:0007669"/>
    <property type="project" value="InterPro"/>
</dbReference>
<keyword evidence="7 9" id="KW-1133">Transmembrane helix</keyword>
<keyword evidence="6 9" id="KW-0812">Transmembrane</keyword>
<dbReference type="AlphaFoldDB" id="A0A951QSM2"/>
<feature type="transmembrane region" description="Helical" evidence="9">
    <location>
        <begin position="36"/>
        <end position="58"/>
    </location>
</feature>
<comment type="subcellular location">
    <subcellularLocation>
        <location evidence="1 9">Cell membrane</location>
        <topology evidence="1 9">Multi-pass membrane protein</topology>
    </subcellularLocation>
</comment>
<keyword evidence="5" id="KW-0592">Phosphate transport</keyword>
<keyword evidence="8 9" id="KW-0472">Membrane</keyword>
<dbReference type="CDD" id="cd06261">
    <property type="entry name" value="TM_PBP2"/>
    <property type="match status" value="1"/>
</dbReference>
<comment type="caution">
    <text evidence="11">The sequence shown here is derived from an EMBL/GenBank/DDBJ whole genome shotgun (WGS) entry which is preliminary data.</text>
</comment>
<feature type="transmembrane region" description="Helical" evidence="9">
    <location>
        <begin position="265"/>
        <end position="284"/>
    </location>
</feature>
<dbReference type="InterPro" id="IPR005672">
    <property type="entry name" value="Phosphate_PstA"/>
</dbReference>
<dbReference type="InterPro" id="IPR051408">
    <property type="entry name" value="Phosphate_transprt_permease"/>
</dbReference>
<reference evidence="11" key="2">
    <citation type="journal article" date="2022" name="Microbiol. Resour. Announc.">
        <title>Metagenome Sequencing to Explore Phylogenomics of Terrestrial Cyanobacteria.</title>
        <authorList>
            <person name="Ward R.D."/>
            <person name="Stajich J.E."/>
            <person name="Johansen J.R."/>
            <person name="Huntemann M."/>
            <person name="Clum A."/>
            <person name="Foster B."/>
            <person name="Foster B."/>
            <person name="Roux S."/>
            <person name="Palaniappan K."/>
            <person name="Varghese N."/>
            <person name="Mukherjee S."/>
            <person name="Reddy T.B.K."/>
            <person name="Daum C."/>
            <person name="Copeland A."/>
            <person name="Chen I.A."/>
            <person name="Ivanova N.N."/>
            <person name="Kyrpides N.C."/>
            <person name="Shapiro N."/>
            <person name="Eloe-Fadrosh E.A."/>
            <person name="Pietrasiak N."/>
        </authorList>
    </citation>
    <scope>NUCLEOTIDE SEQUENCE</scope>
    <source>
        <strain evidence="11">GSE-NOS-MK-12-04C</strain>
    </source>
</reference>
<organism evidence="11 12">
    <name type="scientific">Cyanomargarita calcarea GSE-NOS-MK-12-04C</name>
    <dbReference type="NCBI Taxonomy" id="2839659"/>
    <lineage>
        <taxon>Bacteria</taxon>
        <taxon>Bacillati</taxon>
        <taxon>Cyanobacteriota</taxon>
        <taxon>Cyanophyceae</taxon>
        <taxon>Nostocales</taxon>
        <taxon>Cyanomargaritaceae</taxon>
        <taxon>Cyanomargarita</taxon>
    </lineage>
</organism>
<feature type="transmembrane region" description="Helical" evidence="9">
    <location>
        <begin position="149"/>
        <end position="169"/>
    </location>
</feature>
<dbReference type="InterPro" id="IPR035906">
    <property type="entry name" value="MetI-like_sf"/>
</dbReference>
<dbReference type="Proteomes" id="UP000729701">
    <property type="component" value="Unassembled WGS sequence"/>
</dbReference>
<dbReference type="GO" id="GO:0005886">
    <property type="term" value="C:plasma membrane"/>
    <property type="evidence" value="ECO:0007669"/>
    <property type="project" value="UniProtKB-SubCell"/>
</dbReference>
<evidence type="ECO:0000256" key="7">
    <source>
        <dbReference type="ARBA" id="ARBA00022989"/>
    </source>
</evidence>
<reference evidence="11" key="1">
    <citation type="submission" date="2021-05" db="EMBL/GenBank/DDBJ databases">
        <authorList>
            <person name="Pietrasiak N."/>
            <person name="Ward R."/>
            <person name="Stajich J.E."/>
            <person name="Kurbessoian T."/>
        </authorList>
    </citation>
    <scope>NUCLEOTIDE SEQUENCE</scope>
    <source>
        <strain evidence="11">GSE-NOS-MK-12-04C</strain>
    </source>
</reference>
<feature type="domain" description="ABC transmembrane type-1" evidence="10">
    <location>
        <begin position="82"/>
        <end position="285"/>
    </location>
</feature>
<proteinExistence type="inferred from homology"/>
<dbReference type="Gene3D" id="1.10.3720.10">
    <property type="entry name" value="MetI-like"/>
    <property type="match status" value="1"/>
</dbReference>
<dbReference type="PANTHER" id="PTHR42922:SF1">
    <property type="entry name" value="PHOSPHATE TRANSPORT SYSTEM PERMEASE PROTEIN PSTA"/>
    <property type="match status" value="1"/>
</dbReference>
<dbReference type="SUPFAM" id="SSF161098">
    <property type="entry name" value="MetI-like"/>
    <property type="match status" value="1"/>
</dbReference>
<evidence type="ECO:0000256" key="8">
    <source>
        <dbReference type="ARBA" id="ARBA00023136"/>
    </source>
</evidence>
<dbReference type="NCBIfam" id="TIGR00974">
    <property type="entry name" value="3a0107s02c"/>
    <property type="match status" value="1"/>
</dbReference>
<feature type="transmembrane region" description="Helical" evidence="9">
    <location>
        <begin position="78"/>
        <end position="107"/>
    </location>
</feature>
<evidence type="ECO:0000256" key="9">
    <source>
        <dbReference type="RuleBase" id="RU363043"/>
    </source>
</evidence>
<evidence type="ECO:0000256" key="1">
    <source>
        <dbReference type="ARBA" id="ARBA00004651"/>
    </source>
</evidence>
<evidence type="ECO:0000256" key="3">
    <source>
        <dbReference type="ARBA" id="ARBA00022448"/>
    </source>
</evidence>
<evidence type="ECO:0000256" key="2">
    <source>
        <dbReference type="ARBA" id="ARBA00007069"/>
    </source>
</evidence>
<dbReference type="PANTHER" id="PTHR42922">
    <property type="entry name" value="PHOSPHATE TRANSPORT SYSTEM PERMEASE PROTEIN PSTA"/>
    <property type="match status" value="1"/>
</dbReference>
<evidence type="ECO:0000256" key="5">
    <source>
        <dbReference type="ARBA" id="ARBA00022592"/>
    </source>
</evidence>
<protein>
    <recommendedName>
        <fullName evidence="9">Phosphate transport system permease protein PstA</fullName>
    </recommendedName>
</protein>
<dbReference type="PROSITE" id="PS50928">
    <property type="entry name" value="ABC_TM1"/>
    <property type="match status" value="1"/>
</dbReference>
<name>A0A951QSM2_9CYAN</name>
<keyword evidence="3" id="KW-0813">Transport</keyword>
<dbReference type="InterPro" id="IPR000515">
    <property type="entry name" value="MetI-like"/>
</dbReference>
<evidence type="ECO:0000259" key="10">
    <source>
        <dbReference type="PROSITE" id="PS50928"/>
    </source>
</evidence>
<dbReference type="Pfam" id="PF00528">
    <property type="entry name" value="BPD_transp_1"/>
    <property type="match status" value="1"/>
</dbReference>
<keyword evidence="4 9" id="KW-1003">Cell membrane</keyword>
<dbReference type="EMBL" id="JAHHGZ010000052">
    <property type="protein sequence ID" value="MBW4671739.1"/>
    <property type="molecule type" value="Genomic_DNA"/>
</dbReference>
<evidence type="ECO:0000313" key="11">
    <source>
        <dbReference type="EMBL" id="MBW4671739.1"/>
    </source>
</evidence>
<feature type="transmembrane region" description="Helical" evidence="9">
    <location>
        <begin position="200"/>
        <end position="221"/>
    </location>
</feature>
<evidence type="ECO:0000256" key="4">
    <source>
        <dbReference type="ARBA" id="ARBA00022475"/>
    </source>
</evidence>
<feature type="transmembrane region" description="Helical" evidence="9">
    <location>
        <begin position="119"/>
        <end position="143"/>
    </location>
</feature>
<evidence type="ECO:0000313" key="12">
    <source>
        <dbReference type="Proteomes" id="UP000729701"/>
    </source>
</evidence>
<accession>A0A951QSM2</accession>
<evidence type="ECO:0000256" key="6">
    <source>
        <dbReference type="ARBA" id="ARBA00022692"/>
    </source>
</evidence>